<dbReference type="InterPro" id="IPR055631">
    <property type="entry name" value="DUF7207"/>
</dbReference>
<gene>
    <name evidence="1" type="ORF">UFOVP1655_177</name>
</gene>
<name>A0A6J5T858_9CAUD</name>
<dbReference type="Pfam" id="PF23837">
    <property type="entry name" value="DUF7207"/>
    <property type="match status" value="1"/>
</dbReference>
<reference evidence="1" key="1">
    <citation type="submission" date="2020-05" db="EMBL/GenBank/DDBJ databases">
        <authorList>
            <person name="Chiriac C."/>
            <person name="Salcher M."/>
            <person name="Ghai R."/>
            <person name="Kavagutti S V."/>
        </authorList>
    </citation>
    <scope>NUCLEOTIDE SEQUENCE</scope>
</reference>
<sequence length="128" mass="14988">MFSILTDDNFLVYALKCYSAPRCIMSEFESDIRRTKYIKKLIRKYNNTNDLKERLILNHIILLSNVFGPEPTTRILFFKFDADDYSILKTFLLYLNMMPDVVIGINGNNIHSSDILIDMNVANKLREL</sequence>
<protein>
    <submittedName>
        <fullName evidence="1">Uncharacterized protein</fullName>
    </submittedName>
</protein>
<evidence type="ECO:0000313" key="1">
    <source>
        <dbReference type="EMBL" id="CAB4222677.1"/>
    </source>
</evidence>
<proteinExistence type="predicted"/>
<organism evidence="1">
    <name type="scientific">uncultured Caudovirales phage</name>
    <dbReference type="NCBI Taxonomy" id="2100421"/>
    <lineage>
        <taxon>Viruses</taxon>
        <taxon>Duplodnaviria</taxon>
        <taxon>Heunggongvirae</taxon>
        <taxon>Uroviricota</taxon>
        <taxon>Caudoviricetes</taxon>
        <taxon>Peduoviridae</taxon>
        <taxon>Maltschvirus</taxon>
        <taxon>Maltschvirus maltsch</taxon>
    </lineage>
</organism>
<accession>A0A6J5T858</accession>
<dbReference type="EMBL" id="LR797523">
    <property type="protein sequence ID" value="CAB4222677.1"/>
    <property type="molecule type" value="Genomic_DNA"/>
</dbReference>